<accession>A0ABY3W669</accession>
<dbReference type="InterPro" id="IPR036641">
    <property type="entry name" value="HPT_dom_sf"/>
</dbReference>
<sequence>MTAVAAEVPLVLDSVLEKLATDLGDHDGSMRRRFINNYVELWDHRYGRVSGAVLARDADDAMDAILSLKISSSMVGAGRLGRMAEHLEGLVHGQLFDAAATLLDELRACGMSTTAKLRSYHLA</sequence>
<evidence type="ECO:0000313" key="2">
    <source>
        <dbReference type="Proteomes" id="UP000829069"/>
    </source>
</evidence>
<dbReference type="SUPFAM" id="SSF47226">
    <property type="entry name" value="Histidine-containing phosphotransfer domain, HPT domain"/>
    <property type="match status" value="1"/>
</dbReference>
<dbReference type="Gene3D" id="1.20.120.160">
    <property type="entry name" value="HPT domain"/>
    <property type="match status" value="1"/>
</dbReference>
<organism evidence="1 2">
    <name type="scientific">Arthrobacter sulfonylureivorans</name>
    <dbReference type="NCBI Taxonomy" id="2486855"/>
    <lineage>
        <taxon>Bacteria</taxon>
        <taxon>Bacillati</taxon>
        <taxon>Actinomycetota</taxon>
        <taxon>Actinomycetes</taxon>
        <taxon>Micrococcales</taxon>
        <taxon>Micrococcaceae</taxon>
        <taxon>Arthrobacter</taxon>
    </lineage>
</organism>
<name>A0ABY3W669_9MICC</name>
<dbReference type="Proteomes" id="UP000829069">
    <property type="component" value="Chromosome"/>
</dbReference>
<gene>
    <name evidence="1" type="ORF">MNQ99_13345</name>
</gene>
<keyword evidence="2" id="KW-1185">Reference proteome</keyword>
<protein>
    <recommendedName>
        <fullName evidence="3">HPt domain-containing protein</fullName>
    </recommendedName>
</protein>
<proteinExistence type="predicted"/>
<evidence type="ECO:0008006" key="3">
    <source>
        <dbReference type="Google" id="ProtNLM"/>
    </source>
</evidence>
<evidence type="ECO:0000313" key="1">
    <source>
        <dbReference type="EMBL" id="UNK44932.1"/>
    </source>
</evidence>
<dbReference type="EMBL" id="CP093326">
    <property type="protein sequence ID" value="UNK44932.1"/>
    <property type="molecule type" value="Genomic_DNA"/>
</dbReference>
<dbReference type="RefSeq" id="WP_127511869.1">
    <property type="nucleotide sequence ID" value="NZ_CP093326.1"/>
</dbReference>
<reference evidence="1 2" key="1">
    <citation type="submission" date="2022-03" db="EMBL/GenBank/DDBJ databases">
        <title>Isotopic signatures of nitrous oxide derived from detoxification processes.</title>
        <authorList>
            <person name="Behrendt U."/>
            <person name="Buchen C."/>
            <person name="Well R."/>
            <person name="Ulrich A."/>
            <person name="Rohe L."/>
            <person name="Kolb S."/>
            <person name="Schloter M."/>
            <person name="Horn M.A."/>
            <person name="Augustin J."/>
        </authorList>
    </citation>
    <scope>NUCLEOTIDE SEQUENCE [LARGE SCALE GENOMIC DNA]</scope>
    <source>
        <strain evidence="1 2">S4-C24</strain>
    </source>
</reference>